<evidence type="ECO:0000313" key="2">
    <source>
        <dbReference type="Proteomes" id="UP000008467"/>
    </source>
</evidence>
<name>F2JRD9_CELLD</name>
<dbReference type="Gene3D" id="1.25.40.10">
    <property type="entry name" value="Tetratricopeptide repeat domain"/>
    <property type="match status" value="1"/>
</dbReference>
<dbReference type="RefSeq" id="WP_013656047.1">
    <property type="nucleotide sequence ID" value="NC_015275.1"/>
</dbReference>
<organism evidence="1 2">
    <name type="scientific">Cellulosilyticum lentocellum (strain ATCC 49066 / DSM 5427 / NCIMB 11756 / RHM5)</name>
    <name type="common">Clostridium lentocellum</name>
    <dbReference type="NCBI Taxonomy" id="642492"/>
    <lineage>
        <taxon>Bacteria</taxon>
        <taxon>Bacillati</taxon>
        <taxon>Bacillota</taxon>
        <taxon>Clostridia</taxon>
        <taxon>Lachnospirales</taxon>
        <taxon>Cellulosilyticaceae</taxon>
        <taxon>Cellulosilyticum</taxon>
    </lineage>
</organism>
<dbReference type="KEGG" id="cle:Clole_1016"/>
<proteinExistence type="predicted"/>
<keyword evidence="2" id="KW-1185">Reference proteome</keyword>
<dbReference type="HOGENOM" id="CLU_074582_1_0_9"/>
<dbReference type="EMBL" id="CP002582">
    <property type="protein sequence ID" value="ADZ82748.1"/>
    <property type="molecule type" value="Genomic_DNA"/>
</dbReference>
<evidence type="ECO:0000313" key="1">
    <source>
        <dbReference type="EMBL" id="ADZ82748.1"/>
    </source>
</evidence>
<accession>F2JRD9</accession>
<dbReference type="Proteomes" id="UP000008467">
    <property type="component" value="Chromosome"/>
</dbReference>
<dbReference type="AlphaFoldDB" id="F2JRD9"/>
<dbReference type="InterPro" id="IPR018708">
    <property type="entry name" value="DUF2225"/>
</dbReference>
<gene>
    <name evidence="1" type="ordered locus">Clole_1016</name>
</gene>
<dbReference type="eggNOG" id="COG1655">
    <property type="taxonomic scope" value="Bacteria"/>
</dbReference>
<sequence>MINIFEELKDMGFENLEKIELFPEKEVSNEIENKKGKRVTLEEVLYDKTYVCPVCKTEFKTKAIRSGKNRLVNSDLDLKPEYDIANPIFYECIVCETCGYAALSKNFSTLTTSQIRWIKEKISSVYKTYHYEPIIDAKSAISRYKLALLNSFVKKAKDGEKAYICLKLAWIYRELKDAEQEKLFLSHALTGFENAYNNERFPIFELGELTTAYIIADIYRRFKEYDKAMQWISYVILDKSISLRLKTRALHLKGVIHDEKKIAENHHIE</sequence>
<dbReference type="Pfam" id="PF09986">
    <property type="entry name" value="DUF2225"/>
    <property type="match status" value="1"/>
</dbReference>
<dbReference type="STRING" id="642492.Clole_1016"/>
<dbReference type="InterPro" id="IPR011990">
    <property type="entry name" value="TPR-like_helical_dom_sf"/>
</dbReference>
<reference evidence="1 2" key="1">
    <citation type="journal article" date="2011" name="J. Bacteriol.">
        <title>Complete genome sequence of the cellulose-degrading bacterium Cellulosilyticum lentocellum.</title>
        <authorList>
            <consortium name="US DOE Joint Genome Institute"/>
            <person name="Miller D.A."/>
            <person name="Suen G."/>
            <person name="Bruce D."/>
            <person name="Copeland A."/>
            <person name="Cheng J.F."/>
            <person name="Detter C."/>
            <person name="Goodwin L.A."/>
            <person name="Han C.S."/>
            <person name="Hauser L.J."/>
            <person name="Land M.L."/>
            <person name="Lapidus A."/>
            <person name="Lucas S."/>
            <person name="Meincke L."/>
            <person name="Pitluck S."/>
            <person name="Tapia R."/>
            <person name="Teshima H."/>
            <person name="Woyke T."/>
            <person name="Fox B.G."/>
            <person name="Angert E.R."/>
            <person name="Currie C.R."/>
        </authorList>
    </citation>
    <scope>NUCLEOTIDE SEQUENCE [LARGE SCALE GENOMIC DNA]</scope>
    <source>
        <strain evidence="2">ATCC 49066 / DSM 5427 / NCIMB 11756 / RHM5</strain>
    </source>
</reference>
<evidence type="ECO:0008006" key="3">
    <source>
        <dbReference type="Google" id="ProtNLM"/>
    </source>
</evidence>
<protein>
    <recommendedName>
        <fullName evidence="3">DUF2225 domain-containing protein</fullName>
    </recommendedName>
</protein>